<sequence>MSSQIDEYTVWVPKQTSKKYNVMRFNAGDRVDIRNWVDGTLSRDLSAKKIYVEEDDQPEFGEGSEYGRKQRQKARKLKYGHRESVFKVKDQPWNLKVSTIENQPDFKKKVNGKVPTDIKPKVVMKEFSGKKEGGIGEGSVYFVFTQRPDFTFEASPAEDWYNFRRKISHRTLTDEEAEAAWDKRDKIMNHLNYMARKRLHIKEEDDIDEPEGKSMNKKNLKKIKKEESDLVIHDDEDLDLYMSDSSSDDNEPSGSKKKKKKAKEKSDDEKEEALEDSDDGEHDGDEVMYASDVSSENEEVNDSRVVPKGLDELESSSSSEDEEEEAKKAEAKENETVNKLVKGSDDSASSSESGSDIEDEDALSKSALFMHVKKSKDKKGGKGSKQGSRSSTPTAELKGTPTKSKLTDVAKKLEKQGRKSPLVTGGSVLGKRSAGSSHNDSSVKRQKIGQSSTSSPGPSTPPKDLAQGAITEDAVRRYLTHKPITSKDLLKKFKTKKTGLPSEEIVKKVVKILKRLNPDKRNINGKMHLFLES</sequence>
<feature type="region of interest" description="Disordered" evidence="9">
    <location>
        <begin position="233"/>
        <end position="472"/>
    </location>
</feature>
<accession>A0A6F9DDH8</accession>
<evidence type="ECO:0000256" key="6">
    <source>
        <dbReference type="ARBA" id="ARBA00023242"/>
    </source>
</evidence>
<dbReference type="GO" id="GO:0003677">
    <property type="term" value="F:DNA binding"/>
    <property type="evidence" value="ECO:0007669"/>
    <property type="project" value="UniProtKB-KW"/>
</dbReference>
<dbReference type="AlphaFoldDB" id="A0A6F9DDH8"/>
<evidence type="ECO:0000313" key="10">
    <source>
        <dbReference type="EMBL" id="CAB3251295.1"/>
    </source>
</evidence>
<dbReference type="InterPro" id="IPR008851">
    <property type="entry name" value="TFIIF-alpha"/>
</dbReference>
<organism evidence="10">
    <name type="scientific">Phallusia mammillata</name>
    <dbReference type="NCBI Taxonomy" id="59560"/>
    <lineage>
        <taxon>Eukaryota</taxon>
        <taxon>Metazoa</taxon>
        <taxon>Chordata</taxon>
        <taxon>Tunicata</taxon>
        <taxon>Ascidiacea</taxon>
        <taxon>Phlebobranchia</taxon>
        <taxon>Ascidiidae</taxon>
        <taxon>Phallusia</taxon>
    </lineage>
</organism>
<evidence type="ECO:0000256" key="7">
    <source>
        <dbReference type="ARBA" id="ARBA00025232"/>
    </source>
</evidence>
<evidence type="ECO:0000256" key="5">
    <source>
        <dbReference type="ARBA" id="ARBA00023163"/>
    </source>
</evidence>
<dbReference type="GO" id="GO:0006367">
    <property type="term" value="P:transcription initiation at RNA polymerase II promoter"/>
    <property type="evidence" value="ECO:0007669"/>
    <property type="project" value="InterPro"/>
</dbReference>
<feature type="compositionally biased region" description="Basic and acidic residues" evidence="9">
    <location>
        <begin position="405"/>
        <end position="417"/>
    </location>
</feature>
<feature type="compositionally biased region" description="Acidic residues" evidence="9">
    <location>
        <begin position="269"/>
        <end position="286"/>
    </location>
</feature>
<dbReference type="Gene3D" id="1.10.10.10">
    <property type="entry name" value="Winged helix-like DNA-binding domain superfamily/Winged helix DNA-binding domain"/>
    <property type="match status" value="1"/>
</dbReference>
<dbReference type="EMBL" id="LR785635">
    <property type="protein sequence ID" value="CAB3251295.1"/>
    <property type="molecule type" value="mRNA"/>
</dbReference>
<keyword evidence="4 8" id="KW-0238">DNA-binding</keyword>
<dbReference type="PANTHER" id="PTHR13011">
    <property type="entry name" value="TFIIF-ALPHA"/>
    <property type="match status" value="1"/>
</dbReference>
<dbReference type="PANTHER" id="PTHR13011:SF0">
    <property type="entry name" value="GENERAL TRANSCRIPTION FACTOR IIF SUBUNIT 1"/>
    <property type="match status" value="1"/>
</dbReference>
<comment type="similarity">
    <text evidence="2 8">Belongs to the TFIIF alpha subunit family.</text>
</comment>
<comment type="subcellular location">
    <subcellularLocation>
        <location evidence="1 8">Nucleus</location>
    </subcellularLocation>
</comment>
<keyword evidence="6 8" id="KW-0539">Nucleus</keyword>
<evidence type="ECO:0000256" key="4">
    <source>
        <dbReference type="ARBA" id="ARBA00023125"/>
    </source>
</evidence>
<protein>
    <recommendedName>
        <fullName evidence="8">Transcription initiation factor IIF subunit alpha</fullName>
    </recommendedName>
</protein>
<dbReference type="GO" id="GO:0001096">
    <property type="term" value="F:TFIIF-class transcription factor complex binding"/>
    <property type="evidence" value="ECO:0007669"/>
    <property type="project" value="TreeGrafter"/>
</dbReference>
<dbReference type="Pfam" id="PF05793">
    <property type="entry name" value="TFIIF_alpha"/>
    <property type="match status" value="1"/>
</dbReference>
<keyword evidence="3 8" id="KW-0805">Transcription regulation</keyword>
<reference evidence="10" key="1">
    <citation type="submission" date="2020-04" db="EMBL/GenBank/DDBJ databases">
        <authorList>
            <person name="Neveu A P."/>
        </authorList>
    </citation>
    <scope>NUCLEOTIDE SEQUENCE</scope>
    <source>
        <tissue evidence="10">Whole embryo</tissue>
    </source>
</reference>
<name>A0A6F9DDH8_9ASCI</name>
<evidence type="ECO:0000256" key="8">
    <source>
        <dbReference type="RuleBase" id="RU366044"/>
    </source>
</evidence>
<evidence type="ECO:0000256" key="1">
    <source>
        <dbReference type="ARBA" id="ARBA00004123"/>
    </source>
</evidence>
<gene>
    <name evidence="10" type="primary">Gtf2f1</name>
</gene>
<proteinExistence type="evidence at transcript level"/>
<dbReference type="GO" id="GO:0016251">
    <property type="term" value="F:RNA polymerase II general transcription initiation factor activity"/>
    <property type="evidence" value="ECO:0007669"/>
    <property type="project" value="TreeGrafter"/>
</dbReference>
<dbReference type="InterPro" id="IPR036390">
    <property type="entry name" value="WH_DNA-bd_sf"/>
</dbReference>
<dbReference type="InterPro" id="IPR011039">
    <property type="entry name" value="TFIIF_interaction"/>
</dbReference>
<dbReference type="SUPFAM" id="SSF50916">
    <property type="entry name" value="Rap30/74 interaction domains"/>
    <property type="match status" value="1"/>
</dbReference>
<dbReference type="SUPFAM" id="SSF46785">
    <property type="entry name" value="Winged helix' DNA-binding domain"/>
    <property type="match status" value="1"/>
</dbReference>
<dbReference type="InterPro" id="IPR036388">
    <property type="entry name" value="WH-like_DNA-bd_sf"/>
</dbReference>
<evidence type="ECO:0000256" key="3">
    <source>
        <dbReference type="ARBA" id="ARBA00023015"/>
    </source>
</evidence>
<feature type="compositionally biased region" description="Basic residues" evidence="9">
    <location>
        <begin position="371"/>
        <end position="382"/>
    </location>
</feature>
<dbReference type="GO" id="GO:0005674">
    <property type="term" value="C:transcription factor TFIIF complex"/>
    <property type="evidence" value="ECO:0007669"/>
    <property type="project" value="TreeGrafter"/>
</dbReference>
<evidence type="ECO:0000256" key="9">
    <source>
        <dbReference type="SAM" id="MobiDB-lite"/>
    </source>
</evidence>
<dbReference type="GO" id="GO:0032968">
    <property type="term" value="P:positive regulation of transcription elongation by RNA polymerase II"/>
    <property type="evidence" value="ECO:0007669"/>
    <property type="project" value="InterPro"/>
</dbReference>
<evidence type="ECO:0000256" key="2">
    <source>
        <dbReference type="ARBA" id="ARBA00005249"/>
    </source>
</evidence>
<feature type="compositionally biased region" description="Basic and acidic residues" evidence="9">
    <location>
        <begin position="325"/>
        <end position="336"/>
    </location>
</feature>
<keyword evidence="5 8" id="KW-0804">Transcription</keyword>
<comment type="function">
    <text evidence="7 8">TFIIF is a general transcription initiation factor that binds to RNA polymerase II and helps to recruit it to the initiation complex in collaboration with TFIIB. It promotes transcription elongation.</text>
</comment>